<feature type="region of interest" description="Disordered" evidence="2">
    <location>
        <begin position="412"/>
        <end position="434"/>
    </location>
</feature>
<sequence>MSARLESATAATAYQRQWFAALREQDGPLALVNADAPQEIFRTMGIPYVVNQWWASIVAAKRRTQDYLGYLRERGYPDYIEQYSSTSLASVFDPDPASAPWGGLPRPSIVLAETTGDASRKIFDVWDEQPGITFYPLESAAENDVPARWWELMPGRWEEAIGADRLDLLVGELEGLIRFLEQTTGAVFSESRFREVMALVNEQQEWNRRTRDLIARARPCPLAVTDSIPSVMVPQWHRGTEWARDAARRFHDEVAERVRAGGAVCRDERARLMWIGRGLWFDLDFYRRFQESHGAVFVWSMYLAIAADGYLRYGDDPLRALAARFAAFSDQLYTPPWSAEWYVKEARLHGVDGVVHLVSDDPRGSYFTTRALEAAGIPVLELHADNVDARGADPAAITREMSDWLESRVLRTARSTRAVPTPTPPPGTAPPPPA</sequence>
<dbReference type="EMBL" id="JAAXLS010000001">
    <property type="protein sequence ID" value="NKQ51343.1"/>
    <property type="molecule type" value="Genomic_DNA"/>
</dbReference>
<evidence type="ECO:0000313" key="3">
    <source>
        <dbReference type="EMBL" id="NKQ51343.1"/>
    </source>
</evidence>
<gene>
    <name evidence="3" type="ORF">HFP15_00415</name>
</gene>
<dbReference type="RefSeq" id="WP_168510159.1">
    <property type="nucleotide sequence ID" value="NZ_JAAXLS010000001.1"/>
</dbReference>
<feature type="compositionally biased region" description="Pro residues" evidence="2">
    <location>
        <begin position="421"/>
        <end position="434"/>
    </location>
</feature>
<reference evidence="3 4" key="1">
    <citation type="submission" date="2020-04" db="EMBL/GenBank/DDBJ databases">
        <title>Novel species.</title>
        <authorList>
            <person name="Teo W.F.A."/>
            <person name="Lipun K."/>
            <person name="Srisuk N."/>
            <person name="Duangmal K."/>
        </authorList>
    </citation>
    <scope>NUCLEOTIDE SEQUENCE [LARGE SCALE GENOMIC DNA]</scope>
    <source>
        <strain evidence="3 4">K13G38</strain>
    </source>
</reference>
<evidence type="ECO:0000313" key="4">
    <source>
        <dbReference type="Proteomes" id="UP000715441"/>
    </source>
</evidence>
<accession>A0ABX1IV50</accession>
<dbReference type="PANTHER" id="PTHR30548">
    <property type="entry name" value="2-HYDROXYGLUTARYL-COA DEHYDRATASE, D-COMPONENT-RELATED"/>
    <property type="match status" value="1"/>
</dbReference>
<dbReference type="Gene3D" id="3.40.50.11900">
    <property type="match status" value="1"/>
</dbReference>
<name>A0ABX1IV50_9PSEU</name>
<dbReference type="PANTHER" id="PTHR30548:SF1">
    <property type="entry name" value="DEHYDRATASE SUBUNIT MJ0007-RELATED"/>
    <property type="match status" value="1"/>
</dbReference>
<dbReference type="Pfam" id="PF06050">
    <property type="entry name" value="HGD-D"/>
    <property type="match status" value="1"/>
</dbReference>
<protein>
    <submittedName>
        <fullName evidence="3">2-hydroxyacyl-CoA dehydratase</fullName>
    </submittedName>
</protein>
<proteinExistence type="inferred from homology"/>
<dbReference type="InterPro" id="IPR010327">
    <property type="entry name" value="FldB/FldC_alpha/beta"/>
</dbReference>
<evidence type="ECO:0000256" key="2">
    <source>
        <dbReference type="SAM" id="MobiDB-lite"/>
    </source>
</evidence>
<comment type="similarity">
    <text evidence="1">Belongs to the FldB/FldC dehydratase alpha/beta subunit family.</text>
</comment>
<keyword evidence="4" id="KW-1185">Reference proteome</keyword>
<evidence type="ECO:0000256" key="1">
    <source>
        <dbReference type="ARBA" id="ARBA00005806"/>
    </source>
</evidence>
<organism evidence="3 4">
    <name type="scientific">Amycolatopsis acididurans</name>
    <dbReference type="NCBI Taxonomy" id="2724524"/>
    <lineage>
        <taxon>Bacteria</taxon>
        <taxon>Bacillati</taxon>
        <taxon>Actinomycetota</taxon>
        <taxon>Actinomycetes</taxon>
        <taxon>Pseudonocardiales</taxon>
        <taxon>Pseudonocardiaceae</taxon>
        <taxon>Amycolatopsis</taxon>
    </lineage>
</organism>
<dbReference type="Proteomes" id="UP000715441">
    <property type="component" value="Unassembled WGS sequence"/>
</dbReference>
<comment type="caution">
    <text evidence="3">The sequence shown here is derived from an EMBL/GenBank/DDBJ whole genome shotgun (WGS) entry which is preliminary data.</text>
</comment>